<organism evidence="4 5">
    <name type="scientific">Ancylostoma ceylanicum</name>
    <dbReference type="NCBI Taxonomy" id="53326"/>
    <lineage>
        <taxon>Eukaryota</taxon>
        <taxon>Metazoa</taxon>
        <taxon>Ecdysozoa</taxon>
        <taxon>Nematoda</taxon>
        <taxon>Chromadorea</taxon>
        <taxon>Rhabditida</taxon>
        <taxon>Rhabditina</taxon>
        <taxon>Rhabditomorpha</taxon>
        <taxon>Strongyloidea</taxon>
        <taxon>Ancylostomatidae</taxon>
        <taxon>Ancylostomatinae</taxon>
        <taxon>Ancylostoma</taxon>
    </lineage>
</organism>
<keyword evidence="1" id="KW-1015">Disulfide bond</keyword>
<keyword evidence="5" id="KW-1185">Reference proteome</keyword>
<evidence type="ECO:0000256" key="2">
    <source>
        <dbReference type="PROSITE-ProRule" id="PRU00302"/>
    </source>
</evidence>
<dbReference type="InterPro" id="IPR000436">
    <property type="entry name" value="Sushi_SCR_CCP_dom"/>
</dbReference>
<evidence type="ECO:0000259" key="3">
    <source>
        <dbReference type="PROSITE" id="PS50923"/>
    </source>
</evidence>
<evidence type="ECO:0000313" key="5">
    <source>
        <dbReference type="Proteomes" id="UP000024635"/>
    </source>
</evidence>
<name>A0A016VIH9_9BILA</name>
<protein>
    <recommendedName>
        <fullName evidence="3">Sushi domain-containing protein</fullName>
    </recommendedName>
</protein>
<keyword evidence="2" id="KW-0768">Sushi</keyword>
<sequence>MSRRGFSLERCGRAAFCSRPQTGKNTPALPAKPTNVPIFSAKSTHTLLSAGTTARVTHNWTSTWNERVTFSPGTRNCTSSPLNISNAENVDRQKDSAIVTCKSGYVFPDGSPLRIFSCSSTGHWNVFENDSCQAVTCPQIEVDISNSLSPLSNAPEISGRQPAGTMIVHACAVSYVFAATQQPLKIYECMPNGNWTRNNNGDKCEYVKPRMMNSHDL</sequence>
<gene>
    <name evidence="4" type="primary">Acey_s0010.g1210</name>
    <name evidence="4" type="ORF">Y032_0010g1210</name>
</gene>
<dbReference type="Proteomes" id="UP000024635">
    <property type="component" value="Unassembled WGS sequence"/>
</dbReference>
<evidence type="ECO:0000256" key="1">
    <source>
        <dbReference type="ARBA" id="ARBA00023157"/>
    </source>
</evidence>
<dbReference type="AlphaFoldDB" id="A0A016VIH9"/>
<dbReference type="OrthoDB" id="5876574at2759"/>
<dbReference type="PROSITE" id="PS50923">
    <property type="entry name" value="SUSHI"/>
    <property type="match status" value="1"/>
</dbReference>
<evidence type="ECO:0000313" key="4">
    <source>
        <dbReference type="EMBL" id="EYC26538.1"/>
    </source>
</evidence>
<dbReference type="PANTHER" id="PTHR40289">
    <property type="entry name" value="PROTEIN CBG04714"/>
    <property type="match status" value="1"/>
</dbReference>
<comment type="caution">
    <text evidence="4">The sequence shown here is derived from an EMBL/GenBank/DDBJ whole genome shotgun (WGS) entry which is preliminary data.</text>
</comment>
<dbReference type="InterPro" id="IPR042312">
    <property type="entry name" value="F26C11.3-like"/>
</dbReference>
<comment type="caution">
    <text evidence="2">Lacks conserved residue(s) required for the propagation of feature annotation.</text>
</comment>
<dbReference type="PANTHER" id="PTHR40289:SF1">
    <property type="entry name" value="SUSHI DOMAIN-CONTAINING PROTEIN"/>
    <property type="match status" value="1"/>
</dbReference>
<dbReference type="EMBL" id="JARK01001346">
    <property type="protein sequence ID" value="EYC26538.1"/>
    <property type="molecule type" value="Genomic_DNA"/>
</dbReference>
<feature type="domain" description="Sushi" evidence="3">
    <location>
        <begin position="75"/>
        <end position="134"/>
    </location>
</feature>
<reference evidence="5" key="1">
    <citation type="journal article" date="2015" name="Nat. Genet.">
        <title>The genome and transcriptome of the zoonotic hookworm Ancylostoma ceylanicum identify infection-specific gene families.</title>
        <authorList>
            <person name="Schwarz E.M."/>
            <person name="Hu Y."/>
            <person name="Antoshechkin I."/>
            <person name="Miller M.M."/>
            <person name="Sternberg P.W."/>
            <person name="Aroian R.V."/>
        </authorList>
    </citation>
    <scope>NUCLEOTIDE SEQUENCE</scope>
    <source>
        <strain evidence="5">HY135</strain>
    </source>
</reference>
<proteinExistence type="predicted"/>
<accession>A0A016VIH9</accession>